<keyword evidence="6 7" id="KW-0472">Membrane</keyword>
<dbReference type="InterPro" id="IPR023395">
    <property type="entry name" value="MCP_dom_sf"/>
</dbReference>
<evidence type="ECO:0000256" key="8">
    <source>
        <dbReference type="RuleBase" id="RU000488"/>
    </source>
</evidence>
<dbReference type="Gene3D" id="1.50.40.10">
    <property type="entry name" value="Mitochondrial carrier domain"/>
    <property type="match status" value="1"/>
</dbReference>
<keyword evidence="4 7" id="KW-0812">Transmembrane</keyword>
<dbReference type="PANTHER" id="PTHR24089">
    <property type="entry name" value="SOLUTE CARRIER FAMILY 25"/>
    <property type="match status" value="1"/>
</dbReference>
<evidence type="ECO:0000256" key="9">
    <source>
        <dbReference type="SAM" id="MobiDB-lite"/>
    </source>
</evidence>
<dbReference type="AlphaFoldDB" id="A0A8S1EVW7"/>
<dbReference type="OrthoDB" id="270584at2759"/>
<sequence>MKENINERRKPGVVLSLWSGACAGAVAKTIIAPLDRTKIYFQVSSTRGYSFKSAIKFIKLTFKENGFFALFRGNSATMARVVPYASIQFTAFEQFKTLLSVDENGTRTPLRRYLVGSLAATTATLITYPLDTAKARLSVSTKSQYHSLRAVFVKMYKEGGIRLLYRGINPTILGVIPYAGTSFFTYETLKILYRERTHERETSMWRMLFGMIAGLIGQSSSYPLDIVRRRMQTGRIPHGWGPLRALVHIYQTEGLKRGLYKGLSMNWVKGPIAVGVSFTTYERVNLIKKGDVIWVPYRKCPMWPALVQNVYPKKAAYALCTTDVPAPDSDSELKEAFAAACQFLRQRGATRGSVIRGKYEGGSGSPTATNENQNQLITKKRKSSRDEFVGLKRDGGECSSSSADHNRRMSSSSKESWVSPVKMAGVSPSTSSQSSVYRAKSIPVRNEKISKDLTKIIKECVESEFEILWNGQQVKAYKKPRYDHININFRNNVLLVDEDLDYVINKLVEMVQKRDASFSFIHSLHITCTVLLPQIIVISYSKYKSIPYEQALRVCIRPKIKPNSTNSQQNGGLEELCRIACELAPQ</sequence>
<feature type="repeat" description="Solcar" evidence="7">
    <location>
        <begin position="107"/>
        <end position="192"/>
    </location>
</feature>
<evidence type="ECO:0000256" key="5">
    <source>
        <dbReference type="ARBA" id="ARBA00022737"/>
    </source>
</evidence>
<dbReference type="InterPro" id="IPR018108">
    <property type="entry name" value="MCP_transmembrane"/>
</dbReference>
<dbReference type="PRINTS" id="PR00926">
    <property type="entry name" value="MITOCARRIER"/>
</dbReference>
<dbReference type="EMBL" id="CADEPM010000006">
    <property type="protein sequence ID" value="CAB3407800.1"/>
    <property type="molecule type" value="Genomic_DNA"/>
</dbReference>
<evidence type="ECO:0000256" key="4">
    <source>
        <dbReference type="ARBA" id="ARBA00022692"/>
    </source>
</evidence>
<keyword evidence="11" id="KW-1185">Reference proteome</keyword>
<reference evidence="10 11" key="1">
    <citation type="submission" date="2020-04" db="EMBL/GenBank/DDBJ databases">
        <authorList>
            <person name="Laetsch R D."/>
            <person name="Stevens L."/>
            <person name="Kumar S."/>
            <person name="Blaxter L. M."/>
        </authorList>
    </citation>
    <scope>NUCLEOTIDE SEQUENCE [LARGE SCALE GENOMIC DNA]</scope>
</reference>
<accession>A0A8S1EVW7</accession>
<dbReference type="Proteomes" id="UP000494206">
    <property type="component" value="Unassembled WGS sequence"/>
</dbReference>
<dbReference type="InterPro" id="IPR002067">
    <property type="entry name" value="MCP"/>
</dbReference>
<protein>
    <submittedName>
        <fullName evidence="10">Uncharacterized protein</fullName>
    </submittedName>
</protein>
<evidence type="ECO:0000256" key="3">
    <source>
        <dbReference type="ARBA" id="ARBA00022448"/>
    </source>
</evidence>
<name>A0A8S1EVW7_9PELO</name>
<feature type="compositionally biased region" description="Basic and acidic residues" evidence="9">
    <location>
        <begin position="384"/>
        <end position="396"/>
    </location>
</feature>
<feature type="repeat" description="Solcar" evidence="7">
    <location>
        <begin position="201"/>
        <end position="287"/>
    </location>
</feature>
<evidence type="ECO:0000313" key="10">
    <source>
        <dbReference type="EMBL" id="CAB3407800.1"/>
    </source>
</evidence>
<dbReference type="PROSITE" id="PS51257">
    <property type="entry name" value="PROKAR_LIPOPROTEIN"/>
    <property type="match status" value="1"/>
</dbReference>
<comment type="similarity">
    <text evidence="2 8">Belongs to the mitochondrial carrier (TC 2.A.29) family.</text>
</comment>
<feature type="repeat" description="Solcar" evidence="7">
    <location>
        <begin position="11"/>
        <end position="98"/>
    </location>
</feature>
<evidence type="ECO:0000256" key="1">
    <source>
        <dbReference type="ARBA" id="ARBA00004141"/>
    </source>
</evidence>
<proteinExistence type="inferred from homology"/>
<dbReference type="Pfam" id="PF00153">
    <property type="entry name" value="Mito_carr"/>
    <property type="match status" value="3"/>
</dbReference>
<evidence type="ECO:0000313" key="11">
    <source>
        <dbReference type="Proteomes" id="UP000494206"/>
    </source>
</evidence>
<dbReference type="PROSITE" id="PS50920">
    <property type="entry name" value="SOLCAR"/>
    <property type="match status" value="3"/>
</dbReference>
<feature type="region of interest" description="Disordered" evidence="9">
    <location>
        <begin position="355"/>
        <end position="430"/>
    </location>
</feature>
<evidence type="ECO:0000256" key="7">
    <source>
        <dbReference type="PROSITE-ProRule" id="PRU00282"/>
    </source>
</evidence>
<keyword evidence="3 8" id="KW-0813">Transport</keyword>
<keyword evidence="5" id="KW-0677">Repeat</keyword>
<evidence type="ECO:0000256" key="2">
    <source>
        <dbReference type="ARBA" id="ARBA00006375"/>
    </source>
</evidence>
<evidence type="ECO:0000256" key="6">
    <source>
        <dbReference type="ARBA" id="ARBA00023136"/>
    </source>
</evidence>
<gene>
    <name evidence="10" type="ORF">CBOVIS_LOCUS9668</name>
</gene>
<feature type="compositionally biased region" description="Low complexity" evidence="9">
    <location>
        <begin position="410"/>
        <end position="419"/>
    </location>
</feature>
<dbReference type="GO" id="GO:0016020">
    <property type="term" value="C:membrane"/>
    <property type="evidence" value="ECO:0007669"/>
    <property type="project" value="UniProtKB-SubCell"/>
</dbReference>
<dbReference type="GO" id="GO:0055085">
    <property type="term" value="P:transmembrane transport"/>
    <property type="evidence" value="ECO:0007669"/>
    <property type="project" value="InterPro"/>
</dbReference>
<comment type="subcellular location">
    <subcellularLocation>
        <location evidence="1">Membrane</location>
        <topology evidence="1">Multi-pass membrane protein</topology>
    </subcellularLocation>
</comment>
<comment type="caution">
    <text evidence="10">The sequence shown here is derived from an EMBL/GenBank/DDBJ whole genome shotgun (WGS) entry which is preliminary data.</text>
</comment>
<dbReference type="SUPFAM" id="SSF103506">
    <property type="entry name" value="Mitochondrial carrier"/>
    <property type="match status" value="1"/>
</dbReference>
<feature type="compositionally biased region" description="Polar residues" evidence="9">
    <location>
        <begin position="365"/>
        <end position="377"/>
    </location>
</feature>
<organism evidence="10 11">
    <name type="scientific">Caenorhabditis bovis</name>
    <dbReference type="NCBI Taxonomy" id="2654633"/>
    <lineage>
        <taxon>Eukaryota</taxon>
        <taxon>Metazoa</taxon>
        <taxon>Ecdysozoa</taxon>
        <taxon>Nematoda</taxon>
        <taxon>Chromadorea</taxon>
        <taxon>Rhabditida</taxon>
        <taxon>Rhabditina</taxon>
        <taxon>Rhabditomorpha</taxon>
        <taxon>Rhabditoidea</taxon>
        <taxon>Rhabditidae</taxon>
        <taxon>Peloderinae</taxon>
        <taxon>Caenorhabditis</taxon>
    </lineage>
</organism>